<protein>
    <submittedName>
        <fullName evidence="2">Esterase family protein</fullName>
    </submittedName>
</protein>
<dbReference type="PANTHER" id="PTHR48098">
    <property type="entry name" value="ENTEROCHELIN ESTERASE-RELATED"/>
    <property type="match status" value="1"/>
</dbReference>
<organism evidence="2 3">
    <name type="scientific">Rhodococcus spelaei</name>
    <dbReference type="NCBI Taxonomy" id="2546320"/>
    <lineage>
        <taxon>Bacteria</taxon>
        <taxon>Bacillati</taxon>
        <taxon>Actinomycetota</taxon>
        <taxon>Actinomycetes</taxon>
        <taxon>Mycobacteriales</taxon>
        <taxon>Nocardiaceae</taxon>
        <taxon>Rhodococcus</taxon>
    </lineage>
</organism>
<feature type="chain" id="PRO_5021982271" evidence="1">
    <location>
        <begin position="26"/>
        <end position="334"/>
    </location>
</feature>
<dbReference type="InterPro" id="IPR000801">
    <property type="entry name" value="Esterase-like"/>
</dbReference>
<dbReference type="EMBL" id="VIGH01000003">
    <property type="protein sequence ID" value="TQF73646.1"/>
    <property type="molecule type" value="Genomic_DNA"/>
</dbReference>
<proteinExistence type="predicted"/>
<dbReference type="RefSeq" id="WP_142098025.1">
    <property type="nucleotide sequence ID" value="NZ_VIGH01000003.1"/>
</dbReference>
<dbReference type="SUPFAM" id="SSF53474">
    <property type="entry name" value="alpha/beta-Hydrolases"/>
    <property type="match status" value="1"/>
</dbReference>
<reference evidence="2 3" key="1">
    <citation type="submission" date="2019-06" db="EMBL/GenBank/DDBJ databases">
        <title>Rhodococcus spaelei sp. nov., isolated from a cave.</title>
        <authorList>
            <person name="Lee S.D."/>
        </authorList>
    </citation>
    <scope>NUCLEOTIDE SEQUENCE [LARGE SCALE GENOMIC DNA]</scope>
    <source>
        <strain evidence="2 3">C9-5</strain>
    </source>
</reference>
<keyword evidence="3" id="KW-1185">Reference proteome</keyword>
<dbReference type="Pfam" id="PF00756">
    <property type="entry name" value="Esterase"/>
    <property type="match status" value="1"/>
</dbReference>
<comment type="caution">
    <text evidence="2">The sequence shown here is derived from an EMBL/GenBank/DDBJ whole genome shotgun (WGS) entry which is preliminary data.</text>
</comment>
<feature type="signal peptide" evidence="1">
    <location>
        <begin position="1"/>
        <end position="25"/>
    </location>
</feature>
<dbReference type="Proteomes" id="UP000316256">
    <property type="component" value="Unassembled WGS sequence"/>
</dbReference>
<name>A0A541BMU0_9NOCA</name>
<dbReference type="OrthoDB" id="4510758at2"/>
<dbReference type="InterPro" id="IPR029058">
    <property type="entry name" value="AB_hydrolase_fold"/>
</dbReference>
<sequence>MKRTLATSLVAAALAVVTVAGPTAAAEPAVTSPSAGAGPSDPLAVGAERTLSVYSPSMKRTIPVDVLTAAGGGAGRPTLYLLNGSGGGEDSANWRQRTDVESFFADKNVNVVIPDAGAFSYYTDWQRVDPVLGRNEWTTFLTKELPPVVDSALHANGVNAIAGLSMAGTSVLNLAIDAPGLYRAVAAYSGCASTSDPVGQEFVRLVVERGGGDITNMWGPVGGPGWVNNDPYVNAERLRGVTLYLSSGNGLPGPYDTLTDPRINGNPTMLGDQDVVGGVIEAATNACTHLMVGRLATLGIPVTVDFPPTGTHSWGYWQDELHRSWPVIAAALGA</sequence>
<dbReference type="PANTHER" id="PTHR48098:SF1">
    <property type="entry name" value="DIACYLGLYCEROL ACYLTRANSFERASE_MYCOLYLTRANSFERASE AG85A"/>
    <property type="match status" value="1"/>
</dbReference>
<evidence type="ECO:0000313" key="2">
    <source>
        <dbReference type="EMBL" id="TQF73646.1"/>
    </source>
</evidence>
<keyword evidence="1" id="KW-0732">Signal</keyword>
<evidence type="ECO:0000256" key="1">
    <source>
        <dbReference type="SAM" id="SignalP"/>
    </source>
</evidence>
<dbReference type="InterPro" id="IPR050583">
    <property type="entry name" value="Mycobacterial_A85_antigen"/>
</dbReference>
<dbReference type="Gene3D" id="3.40.50.1820">
    <property type="entry name" value="alpha/beta hydrolase"/>
    <property type="match status" value="1"/>
</dbReference>
<accession>A0A541BMU0</accession>
<dbReference type="AlphaFoldDB" id="A0A541BMU0"/>
<gene>
    <name evidence="2" type="ORF">FK531_09260</name>
</gene>
<evidence type="ECO:0000313" key="3">
    <source>
        <dbReference type="Proteomes" id="UP000316256"/>
    </source>
</evidence>
<dbReference type="GO" id="GO:0016747">
    <property type="term" value="F:acyltransferase activity, transferring groups other than amino-acyl groups"/>
    <property type="evidence" value="ECO:0007669"/>
    <property type="project" value="TreeGrafter"/>
</dbReference>